<keyword evidence="1" id="KW-1133">Transmembrane helix</keyword>
<dbReference type="Proteomes" id="UP000095751">
    <property type="component" value="Unassembled WGS sequence"/>
</dbReference>
<dbReference type="OrthoDB" id="40427at2759"/>
<dbReference type="Gene3D" id="3.80.10.10">
    <property type="entry name" value="Ribonuclease Inhibitor"/>
    <property type="match status" value="1"/>
</dbReference>
<evidence type="ECO:0000256" key="1">
    <source>
        <dbReference type="SAM" id="Phobius"/>
    </source>
</evidence>
<organism evidence="2 3">
    <name type="scientific">Fragilariopsis cylindrus CCMP1102</name>
    <dbReference type="NCBI Taxonomy" id="635003"/>
    <lineage>
        <taxon>Eukaryota</taxon>
        <taxon>Sar</taxon>
        <taxon>Stramenopiles</taxon>
        <taxon>Ochrophyta</taxon>
        <taxon>Bacillariophyta</taxon>
        <taxon>Bacillariophyceae</taxon>
        <taxon>Bacillariophycidae</taxon>
        <taxon>Bacillariales</taxon>
        <taxon>Bacillariaceae</taxon>
        <taxon>Fragilariopsis</taxon>
    </lineage>
</organism>
<evidence type="ECO:0000313" key="2">
    <source>
        <dbReference type="EMBL" id="OEU15613.1"/>
    </source>
</evidence>
<evidence type="ECO:0008006" key="4">
    <source>
        <dbReference type="Google" id="ProtNLM"/>
    </source>
</evidence>
<keyword evidence="1" id="KW-0812">Transmembrane</keyword>
<dbReference type="InParanoid" id="A0A1E7FCT1"/>
<dbReference type="InterPro" id="IPR032675">
    <property type="entry name" value="LRR_dom_sf"/>
</dbReference>
<dbReference type="EMBL" id="KV784359">
    <property type="protein sequence ID" value="OEU15613.1"/>
    <property type="molecule type" value="Genomic_DNA"/>
</dbReference>
<feature type="transmembrane region" description="Helical" evidence="1">
    <location>
        <begin position="93"/>
        <end position="114"/>
    </location>
</feature>
<accession>A0A1E7FCT1</accession>
<keyword evidence="3" id="KW-1185">Reference proteome</keyword>
<gene>
    <name evidence="2" type="ORF">FRACYDRAFT_240307</name>
</gene>
<protein>
    <recommendedName>
        <fullName evidence="4">Leucine-rich repeat-containing N-terminal plant-type domain-containing protein</fullName>
    </recommendedName>
</protein>
<sequence>MSRKAHALHLQPTTYSSRNVDIDMTRSLEDAHRDTMYSEDEEQQHEHDQLPTVDEILVERGQGKILSSSTTTTASSATPNKNIWGEMCTCRGIICIFLVLVVVAAIVIVSIVAFPTASVTLNTATNNTTVYTEEENENENLGPAKENENLDPATLATISTPSIPGVALHYNITQNDLIEQGLALFGGTEFDDKKSHQSRALEVLIENGVPIHDNNFNDNDQRFGISDRQKLAQSVRTSVSDEAFGYGTTPKWHNKDVPSPWKFNWKADECDWAGVVCENVSSNSNNNNNIDNKLITRIELVNHLLTGYLPMELKLLNAGPIEVLDFSGNRGLGEGGFPSVFSEFDSLVLAIIFMIGNDHKLNRSDYKALVSLDWFRKTCATGTVSSISMLTVTMYRANAVTTALQSETVTFSIA</sequence>
<dbReference type="AlphaFoldDB" id="A0A1E7FCT1"/>
<name>A0A1E7FCT1_9STRA</name>
<reference evidence="2 3" key="1">
    <citation type="submission" date="2016-09" db="EMBL/GenBank/DDBJ databases">
        <title>Extensive genetic diversity and differential bi-allelic expression allows diatom success in the polar Southern Ocean.</title>
        <authorList>
            <consortium name="DOE Joint Genome Institute"/>
            <person name="Mock T."/>
            <person name="Otillar R.P."/>
            <person name="Strauss J."/>
            <person name="Dupont C."/>
            <person name="Frickenhaus S."/>
            <person name="Maumus F."/>
            <person name="Mcmullan M."/>
            <person name="Sanges R."/>
            <person name="Schmutz J."/>
            <person name="Toseland A."/>
            <person name="Valas R."/>
            <person name="Veluchamy A."/>
            <person name="Ward B.J."/>
            <person name="Allen A."/>
            <person name="Barry K."/>
            <person name="Falciatore A."/>
            <person name="Ferrante M."/>
            <person name="Fortunato A.E."/>
            <person name="Gloeckner G."/>
            <person name="Gruber A."/>
            <person name="Hipkin R."/>
            <person name="Janech M."/>
            <person name="Kroth P."/>
            <person name="Leese F."/>
            <person name="Lindquist E."/>
            <person name="Lyon B.R."/>
            <person name="Martin J."/>
            <person name="Mayer C."/>
            <person name="Parker M."/>
            <person name="Quesneville H."/>
            <person name="Raymond J."/>
            <person name="Uhlig C."/>
            <person name="Valentin K.U."/>
            <person name="Worden A.Z."/>
            <person name="Armbrust E.V."/>
            <person name="Bowler C."/>
            <person name="Green B."/>
            <person name="Moulton V."/>
            <person name="Van Oosterhout C."/>
            <person name="Grigoriev I."/>
        </authorList>
    </citation>
    <scope>NUCLEOTIDE SEQUENCE [LARGE SCALE GENOMIC DNA]</scope>
    <source>
        <strain evidence="2 3">CCMP1102</strain>
    </source>
</reference>
<keyword evidence="1" id="KW-0472">Membrane</keyword>
<proteinExistence type="predicted"/>
<dbReference type="KEGG" id="fcy:FRACYDRAFT_240307"/>
<evidence type="ECO:0000313" key="3">
    <source>
        <dbReference type="Proteomes" id="UP000095751"/>
    </source>
</evidence>